<dbReference type="AlphaFoldDB" id="R0K386"/>
<name>R0K386_ANAPL</name>
<sequence>QASNEAASLSPEMNYTPLPSGSRDLTNHRGM</sequence>
<dbReference type="EMBL" id="KB742808">
    <property type="protein sequence ID" value="EOB04122.1"/>
    <property type="molecule type" value="Genomic_DNA"/>
</dbReference>
<keyword evidence="3" id="KW-1185">Reference proteome</keyword>
<accession>R0K386</accession>
<dbReference type="Proteomes" id="UP000296049">
    <property type="component" value="Unassembled WGS sequence"/>
</dbReference>
<feature type="region of interest" description="Disordered" evidence="1">
    <location>
        <begin position="1"/>
        <end position="31"/>
    </location>
</feature>
<evidence type="ECO:0000313" key="2">
    <source>
        <dbReference type="EMBL" id="EOB04122.1"/>
    </source>
</evidence>
<evidence type="ECO:0000256" key="1">
    <source>
        <dbReference type="SAM" id="MobiDB-lite"/>
    </source>
</evidence>
<feature type="non-terminal residue" evidence="2">
    <location>
        <position position="31"/>
    </location>
</feature>
<organism evidence="2 3">
    <name type="scientific">Anas platyrhynchos</name>
    <name type="common">Mallard</name>
    <name type="synonym">Anas boschas</name>
    <dbReference type="NCBI Taxonomy" id="8839"/>
    <lineage>
        <taxon>Eukaryota</taxon>
        <taxon>Metazoa</taxon>
        <taxon>Chordata</taxon>
        <taxon>Craniata</taxon>
        <taxon>Vertebrata</taxon>
        <taxon>Euteleostomi</taxon>
        <taxon>Archelosauria</taxon>
        <taxon>Archosauria</taxon>
        <taxon>Dinosauria</taxon>
        <taxon>Saurischia</taxon>
        <taxon>Theropoda</taxon>
        <taxon>Coelurosauria</taxon>
        <taxon>Aves</taxon>
        <taxon>Neognathae</taxon>
        <taxon>Galloanserae</taxon>
        <taxon>Anseriformes</taxon>
        <taxon>Anatidae</taxon>
        <taxon>Anatinae</taxon>
        <taxon>Anas</taxon>
    </lineage>
</organism>
<reference evidence="3" key="1">
    <citation type="journal article" date="2013" name="Nat. Genet.">
        <title>The duck genome and transcriptome provide insight into an avian influenza virus reservoir species.</title>
        <authorList>
            <person name="Huang Y."/>
            <person name="Li Y."/>
            <person name="Burt D.W."/>
            <person name="Chen H."/>
            <person name="Zhang Y."/>
            <person name="Qian W."/>
            <person name="Kim H."/>
            <person name="Gan S."/>
            <person name="Zhao Y."/>
            <person name="Li J."/>
            <person name="Yi K."/>
            <person name="Feng H."/>
            <person name="Zhu P."/>
            <person name="Li B."/>
            <person name="Liu Q."/>
            <person name="Fairley S."/>
            <person name="Magor K.E."/>
            <person name="Du Z."/>
            <person name="Hu X."/>
            <person name="Goodman L."/>
            <person name="Tafer H."/>
            <person name="Vignal A."/>
            <person name="Lee T."/>
            <person name="Kim K.W."/>
            <person name="Sheng Z."/>
            <person name="An Y."/>
            <person name="Searle S."/>
            <person name="Herrero J."/>
            <person name="Groenen M.A."/>
            <person name="Crooijmans R.P."/>
            <person name="Faraut T."/>
            <person name="Cai Q."/>
            <person name="Webster R.G."/>
            <person name="Aldridge J.R."/>
            <person name="Warren W.C."/>
            <person name="Bartschat S."/>
            <person name="Kehr S."/>
            <person name="Marz M."/>
            <person name="Stadler P.F."/>
            <person name="Smith J."/>
            <person name="Kraus R.H."/>
            <person name="Zhao Y."/>
            <person name="Ren L."/>
            <person name="Fei J."/>
            <person name="Morisson M."/>
            <person name="Kaiser P."/>
            <person name="Griffin D.K."/>
            <person name="Rao M."/>
            <person name="Pitel F."/>
            <person name="Wang J."/>
            <person name="Li N."/>
        </authorList>
    </citation>
    <scope>NUCLEOTIDE SEQUENCE [LARGE SCALE GENOMIC DNA]</scope>
</reference>
<proteinExistence type="predicted"/>
<evidence type="ECO:0000313" key="3">
    <source>
        <dbReference type="Proteomes" id="UP000296049"/>
    </source>
</evidence>
<protein>
    <submittedName>
        <fullName evidence="2">Uncharacterized protein</fullName>
    </submittedName>
</protein>
<feature type="compositionally biased region" description="Polar residues" evidence="1">
    <location>
        <begin position="1"/>
        <end position="19"/>
    </location>
</feature>
<feature type="non-terminal residue" evidence="2">
    <location>
        <position position="1"/>
    </location>
</feature>
<gene>
    <name evidence="2" type="ORF">Anapl_00166</name>
</gene>